<proteinExistence type="predicted"/>
<keyword evidence="3" id="KW-1185">Reference proteome</keyword>
<keyword evidence="1" id="KW-0472">Membrane</keyword>
<comment type="caution">
    <text evidence="2">The sequence shown here is derived from an EMBL/GenBank/DDBJ whole genome shotgun (WGS) entry which is preliminary data.</text>
</comment>
<evidence type="ECO:0000313" key="3">
    <source>
        <dbReference type="Proteomes" id="UP000239504"/>
    </source>
</evidence>
<dbReference type="AlphaFoldDB" id="A0A2S7KB12"/>
<feature type="transmembrane region" description="Helical" evidence="1">
    <location>
        <begin position="12"/>
        <end position="36"/>
    </location>
</feature>
<sequence>MGVNWAFTLQLWMIAQGPALAFSFAAVDGATALAMYRMAERRWFPAPLVFVHGFLAVYHLYTAFIGPDKYWVVVALNRVFDVEIIYVAGCGLYRIAVLNRRRAG</sequence>
<dbReference type="Proteomes" id="UP000239504">
    <property type="component" value="Unassembled WGS sequence"/>
</dbReference>
<evidence type="ECO:0000256" key="1">
    <source>
        <dbReference type="SAM" id="Phobius"/>
    </source>
</evidence>
<organism evidence="2 3">
    <name type="scientific">Hyphococcus luteus</name>
    <dbReference type="NCBI Taxonomy" id="2058213"/>
    <lineage>
        <taxon>Bacteria</taxon>
        <taxon>Pseudomonadati</taxon>
        <taxon>Pseudomonadota</taxon>
        <taxon>Alphaproteobacteria</taxon>
        <taxon>Parvularculales</taxon>
        <taxon>Parvularculaceae</taxon>
        <taxon>Hyphococcus</taxon>
    </lineage>
</organism>
<protein>
    <submittedName>
        <fullName evidence="2">Uncharacterized protein</fullName>
    </submittedName>
</protein>
<reference evidence="2 3" key="1">
    <citation type="submission" date="2017-12" db="EMBL/GenBank/DDBJ databases">
        <authorList>
            <person name="Hurst M.R.H."/>
        </authorList>
    </citation>
    <scope>NUCLEOTIDE SEQUENCE [LARGE SCALE GENOMIC DNA]</scope>
    <source>
        <strain evidence="2 3">SY-3-19</strain>
    </source>
</reference>
<name>A0A2S7KB12_9PROT</name>
<gene>
    <name evidence="2" type="ORF">CW354_01830</name>
</gene>
<dbReference type="RefSeq" id="WP_104828331.1">
    <property type="nucleotide sequence ID" value="NZ_PJCH01000001.1"/>
</dbReference>
<accession>A0A2S7KB12</accession>
<evidence type="ECO:0000313" key="2">
    <source>
        <dbReference type="EMBL" id="PQA89629.1"/>
    </source>
</evidence>
<keyword evidence="1" id="KW-1133">Transmembrane helix</keyword>
<feature type="transmembrane region" description="Helical" evidence="1">
    <location>
        <begin position="70"/>
        <end position="93"/>
    </location>
</feature>
<keyword evidence="1" id="KW-0812">Transmembrane</keyword>
<feature type="transmembrane region" description="Helical" evidence="1">
    <location>
        <begin position="43"/>
        <end position="64"/>
    </location>
</feature>
<dbReference type="EMBL" id="PJCH01000001">
    <property type="protein sequence ID" value="PQA89629.1"/>
    <property type="molecule type" value="Genomic_DNA"/>
</dbReference>